<organism evidence="2 3">
    <name type="scientific">Cochliobolus sativus</name>
    <name type="common">Common root rot and spot blotch fungus</name>
    <name type="synonym">Bipolaris sorokiniana</name>
    <dbReference type="NCBI Taxonomy" id="45130"/>
    <lineage>
        <taxon>Eukaryota</taxon>
        <taxon>Fungi</taxon>
        <taxon>Dikarya</taxon>
        <taxon>Ascomycota</taxon>
        <taxon>Pezizomycotina</taxon>
        <taxon>Dothideomycetes</taxon>
        <taxon>Pleosporomycetidae</taxon>
        <taxon>Pleosporales</taxon>
        <taxon>Pleosporineae</taxon>
        <taxon>Pleosporaceae</taxon>
        <taxon>Bipolaris</taxon>
    </lineage>
</organism>
<feature type="compositionally biased region" description="Low complexity" evidence="1">
    <location>
        <begin position="55"/>
        <end position="73"/>
    </location>
</feature>
<dbReference type="AlphaFoldDB" id="A0A8H5ZRW4"/>
<reference evidence="2" key="1">
    <citation type="submission" date="2019-11" db="EMBL/GenBank/DDBJ databases">
        <title>Bipolaris sorokiniana Genome sequencing.</title>
        <authorList>
            <person name="Wang H."/>
        </authorList>
    </citation>
    <scope>NUCLEOTIDE SEQUENCE</scope>
</reference>
<name>A0A8H5ZRW4_COCSA</name>
<dbReference type="EMBL" id="WNKQ01000001">
    <property type="protein sequence ID" value="KAF5854247.1"/>
    <property type="molecule type" value="Genomic_DNA"/>
</dbReference>
<feature type="region of interest" description="Disordered" evidence="1">
    <location>
        <begin position="53"/>
        <end position="74"/>
    </location>
</feature>
<dbReference type="Proteomes" id="UP000624244">
    <property type="component" value="Unassembled WGS sequence"/>
</dbReference>
<protein>
    <submittedName>
        <fullName evidence="2">Uncharacterized protein</fullName>
    </submittedName>
</protein>
<gene>
    <name evidence="2" type="ORF">GGP41_007024</name>
</gene>
<accession>A0A8H5ZRW4</accession>
<comment type="caution">
    <text evidence="2">The sequence shown here is derived from an EMBL/GenBank/DDBJ whole genome shotgun (WGS) entry which is preliminary data.</text>
</comment>
<evidence type="ECO:0000256" key="1">
    <source>
        <dbReference type="SAM" id="MobiDB-lite"/>
    </source>
</evidence>
<evidence type="ECO:0000313" key="2">
    <source>
        <dbReference type="EMBL" id="KAF5854247.1"/>
    </source>
</evidence>
<evidence type="ECO:0000313" key="3">
    <source>
        <dbReference type="Proteomes" id="UP000624244"/>
    </source>
</evidence>
<sequence length="111" mass="11941">MTAASLLDIVPDVYNPFVLHTSPPTPHPSLPPNLHPVREQILIPHHPALDALLWPSSTSPPTSAPQSRTAPAANPFSASYTTFMTIPPGIASTATPLVGPRTTRWPRRAVR</sequence>
<proteinExistence type="predicted"/>
<feature type="region of interest" description="Disordered" evidence="1">
    <location>
        <begin position="91"/>
        <end position="111"/>
    </location>
</feature>